<dbReference type="PANTHER" id="PTHR36570:SF3">
    <property type="entry name" value="DISULFIDE BOND FORMATION PROTEIN B"/>
    <property type="match status" value="1"/>
</dbReference>
<dbReference type="GO" id="GO:0015035">
    <property type="term" value="F:protein-disulfide reductase activity"/>
    <property type="evidence" value="ECO:0007669"/>
    <property type="project" value="InterPro"/>
</dbReference>
<keyword evidence="4 6" id="KW-1133">Transmembrane helix</keyword>
<evidence type="ECO:0000256" key="2">
    <source>
        <dbReference type="ARBA" id="ARBA00022475"/>
    </source>
</evidence>
<dbReference type="Proteomes" id="UP000268908">
    <property type="component" value="Unassembled WGS sequence"/>
</dbReference>
<reference evidence="7 8" key="1">
    <citation type="submission" date="2018-10" db="EMBL/GenBank/DDBJ databases">
        <title>Genomic Encyclopedia of Type Strains, Phase IV (KMG-IV): sequencing the most valuable type-strain genomes for metagenomic binning, comparative biology and taxonomic classification.</title>
        <authorList>
            <person name="Goeker M."/>
        </authorList>
    </citation>
    <scope>NUCLEOTIDE SEQUENCE [LARGE SCALE GENOMIC DNA]</scope>
    <source>
        <strain evidence="7 8">DSM 26916</strain>
    </source>
</reference>
<proteinExistence type="predicted"/>
<evidence type="ECO:0000256" key="6">
    <source>
        <dbReference type="SAM" id="Phobius"/>
    </source>
</evidence>
<sequence>MTRNPLKPKLLPFTVALCVSLSLVGGGVLLAQLLHLAACPLCVIQRMLYLLLALAAGSGLVLAASPLARMIAALAMTAIAAAGSGVAAYQVWIQRFAPNTTCAAEMPWWEAFVEWAGRLVPMLFQPNGLCSDPAWKLLGLSIAEWSLLCFFALFLLGLFSLLRKIP</sequence>
<comment type="subcellular location">
    <subcellularLocation>
        <location evidence="1">Cell membrane</location>
        <topology evidence="1">Multi-pass membrane protein</topology>
    </subcellularLocation>
</comment>
<evidence type="ECO:0000256" key="4">
    <source>
        <dbReference type="ARBA" id="ARBA00022989"/>
    </source>
</evidence>
<organism evidence="7 8">
    <name type="scientific">Sulfurisoma sediminicola</name>
    <dbReference type="NCBI Taxonomy" id="1381557"/>
    <lineage>
        <taxon>Bacteria</taxon>
        <taxon>Pseudomonadati</taxon>
        <taxon>Pseudomonadota</taxon>
        <taxon>Betaproteobacteria</taxon>
        <taxon>Nitrosomonadales</taxon>
        <taxon>Sterolibacteriaceae</taxon>
        <taxon>Sulfurisoma</taxon>
    </lineage>
</organism>
<feature type="transmembrane region" description="Helical" evidence="6">
    <location>
        <begin position="47"/>
        <end position="64"/>
    </location>
</feature>
<dbReference type="InterPro" id="IPR023380">
    <property type="entry name" value="DsbB-like_sf"/>
</dbReference>
<accession>A0A497XCR0</accession>
<evidence type="ECO:0000313" key="8">
    <source>
        <dbReference type="Proteomes" id="UP000268908"/>
    </source>
</evidence>
<dbReference type="EMBL" id="RCCI01000005">
    <property type="protein sequence ID" value="RLJ64721.1"/>
    <property type="molecule type" value="Genomic_DNA"/>
</dbReference>
<dbReference type="InterPro" id="IPR050183">
    <property type="entry name" value="DsbB"/>
</dbReference>
<gene>
    <name evidence="7" type="ORF">DFR35_1367</name>
</gene>
<evidence type="ECO:0000313" key="7">
    <source>
        <dbReference type="EMBL" id="RLJ64721.1"/>
    </source>
</evidence>
<dbReference type="InterPro" id="IPR003752">
    <property type="entry name" value="DiS_bond_form_DsbB/BdbC"/>
</dbReference>
<dbReference type="AlphaFoldDB" id="A0A497XCR0"/>
<evidence type="ECO:0000256" key="3">
    <source>
        <dbReference type="ARBA" id="ARBA00022692"/>
    </source>
</evidence>
<dbReference type="SUPFAM" id="SSF158442">
    <property type="entry name" value="DsbB-like"/>
    <property type="match status" value="1"/>
</dbReference>
<keyword evidence="8" id="KW-1185">Reference proteome</keyword>
<name>A0A497XCR0_9PROT</name>
<keyword evidence="5 6" id="KW-0472">Membrane</keyword>
<dbReference type="GO" id="GO:0005886">
    <property type="term" value="C:plasma membrane"/>
    <property type="evidence" value="ECO:0007669"/>
    <property type="project" value="UniProtKB-SubCell"/>
</dbReference>
<evidence type="ECO:0000256" key="1">
    <source>
        <dbReference type="ARBA" id="ARBA00004651"/>
    </source>
</evidence>
<feature type="transmembrane region" description="Helical" evidence="6">
    <location>
        <begin position="71"/>
        <end position="92"/>
    </location>
</feature>
<dbReference type="RefSeq" id="WP_121240987.1">
    <property type="nucleotide sequence ID" value="NZ_BHVV01000006.1"/>
</dbReference>
<dbReference type="GO" id="GO:0006457">
    <property type="term" value="P:protein folding"/>
    <property type="evidence" value="ECO:0007669"/>
    <property type="project" value="InterPro"/>
</dbReference>
<dbReference type="Pfam" id="PF02600">
    <property type="entry name" value="DsbB"/>
    <property type="match status" value="1"/>
</dbReference>
<dbReference type="OrthoDB" id="3711263at2"/>
<keyword evidence="2" id="KW-1003">Cell membrane</keyword>
<dbReference type="PANTHER" id="PTHR36570">
    <property type="entry name" value="DISULFIDE BOND FORMATION PROTEIN B"/>
    <property type="match status" value="1"/>
</dbReference>
<protein>
    <submittedName>
        <fullName evidence="7">Disulfide bond formation protein DsbB</fullName>
    </submittedName>
</protein>
<evidence type="ECO:0000256" key="5">
    <source>
        <dbReference type="ARBA" id="ARBA00023136"/>
    </source>
</evidence>
<comment type="caution">
    <text evidence="7">The sequence shown here is derived from an EMBL/GenBank/DDBJ whole genome shotgun (WGS) entry which is preliminary data.</text>
</comment>
<feature type="transmembrane region" description="Helical" evidence="6">
    <location>
        <begin position="142"/>
        <end position="162"/>
    </location>
</feature>
<keyword evidence="3 6" id="KW-0812">Transmembrane</keyword>
<dbReference type="Gene3D" id="1.20.1550.10">
    <property type="entry name" value="DsbB-like"/>
    <property type="match status" value="1"/>
</dbReference>